<dbReference type="PANTHER" id="PTHR20930">
    <property type="entry name" value="OVARIAN CARCINOMA ANTIGEN CA125-RELATED"/>
    <property type="match status" value="1"/>
</dbReference>
<dbReference type="InterPro" id="IPR039517">
    <property type="entry name" value="C6orf106_UBA-like"/>
</dbReference>
<reference evidence="3" key="1">
    <citation type="submission" date="2025-08" db="UniProtKB">
        <authorList>
            <consortium name="RefSeq"/>
        </authorList>
    </citation>
    <scope>IDENTIFICATION</scope>
    <source>
        <tissue evidence="3">Whole body</tissue>
    </source>
</reference>
<evidence type="ECO:0000313" key="3">
    <source>
        <dbReference type="RefSeq" id="XP_017883462.1"/>
    </source>
</evidence>
<dbReference type="PANTHER" id="PTHR20930:SF0">
    <property type="entry name" value="PROTEIN ILRUN"/>
    <property type="match status" value="1"/>
</dbReference>
<dbReference type="InterPro" id="IPR013783">
    <property type="entry name" value="Ig-like_fold"/>
</dbReference>
<keyword evidence="2" id="KW-1185">Reference proteome</keyword>
<dbReference type="SUPFAM" id="SSF46934">
    <property type="entry name" value="UBA-like"/>
    <property type="match status" value="1"/>
</dbReference>
<dbReference type="Pfam" id="PF16158">
    <property type="entry name" value="N_BRCA1_IG"/>
    <property type="match status" value="1"/>
</dbReference>
<dbReference type="Gene3D" id="1.10.8.10">
    <property type="entry name" value="DNA helicase RuvA subunit, C-terminal domain"/>
    <property type="match status" value="1"/>
</dbReference>
<dbReference type="Gene3D" id="2.60.40.10">
    <property type="entry name" value="Immunoglobulins"/>
    <property type="match status" value="1"/>
</dbReference>
<dbReference type="GO" id="GO:0000407">
    <property type="term" value="C:phagophore assembly site"/>
    <property type="evidence" value="ECO:0007669"/>
    <property type="project" value="TreeGrafter"/>
</dbReference>
<sequence length="188" mass="20837">MNVDNDLDQHLLHQFSCLGTTDKDDLVKQLQKLLAGSQLNETTAAFFLDMNNWNLQAAICSYFDFESPVRNKFPCMTLICDSTIGEGESVPPLTNFRKSWRIQNSGTEAWPEEVCLQYIGGVQMGACTRVPVPSLGPKEVTEVSVDLQSPPYCDVVWIIITVNETGTLAVTQQLHQLSTSSSNDAKMC</sequence>
<organism evidence="2 3">
    <name type="scientific">Ceratina calcarata</name>
    <dbReference type="NCBI Taxonomy" id="156304"/>
    <lineage>
        <taxon>Eukaryota</taxon>
        <taxon>Metazoa</taxon>
        <taxon>Ecdysozoa</taxon>
        <taxon>Arthropoda</taxon>
        <taxon>Hexapoda</taxon>
        <taxon>Insecta</taxon>
        <taxon>Pterygota</taxon>
        <taxon>Neoptera</taxon>
        <taxon>Endopterygota</taxon>
        <taxon>Hymenoptera</taxon>
        <taxon>Apocrita</taxon>
        <taxon>Aculeata</taxon>
        <taxon>Apoidea</taxon>
        <taxon>Anthophila</taxon>
        <taxon>Apidae</taxon>
        <taxon>Ceratina</taxon>
        <taxon>Zadontomerus</taxon>
    </lineage>
</organism>
<dbReference type="CDD" id="cd14947">
    <property type="entry name" value="NBR1_like"/>
    <property type="match status" value="1"/>
</dbReference>
<dbReference type="InterPro" id="IPR009060">
    <property type="entry name" value="UBA-like_sf"/>
</dbReference>
<accession>A0AAJ7N9E8</accession>
<protein>
    <submittedName>
        <fullName evidence="3">Uncharacterized protein C6orf106 homolog isoform X2</fullName>
    </submittedName>
</protein>
<dbReference type="InterPro" id="IPR032350">
    <property type="entry name" value="Nbr1_FW"/>
</dbReference>
<dbReference type="GeneID" id="108626975"/>
<dbReference type="AlphaFoldDB" id="A0AAJ7N9E8"/>
<dbReference type="GO" id="GO:0016236">
    <property type="term" value="P:macroautophagy"/>
    <property type="evidence" value="ECO:0007669"/>
    <property type="project" value="TreeGrafter"/>
</dbReference>
<gene>
    <name evidence="3" type="primary">LOC108626975</name>
</gene>
<dbReference type="Pfam" id="PF14555">
    <property type="entry name" value="UBA_4"/>
    <property type="match status" value="1"/>
</dbReference>
<feature type="domain" description="Nbr1 FW" evidence="1">
    <location>
        <begin position="83"/>
        <end position="152"/>
    </location>
</feature>
<name>A0AAJ7N9E8_9HYME</name>
<proteinExistence type="predicted"/>
<evidence type="ECO:0000313" key="2">
    <source>
        <dbReference type="Proteomes" id="UP000694925"/>
    </source>
</evidence>
<dbReference type="CDD" id="cd14349">
    <property type="entry name" value="UBA_CF106"/>
    <property type="match status" value="1"/>
</dbReference>
<dbReference type="GO" id="GO:0043130">
    <property type="term" value="F:ubiquitin binding"/>
    <property type="evidence" value="ECO:0007669"/>
    <property type="project" value="TreeGrafter"/>
</dbReference>
<dbReference type="RefSeq" id="XP_017883462.1">
    <property type="nucleotide sequence ID" value="XM_018027973.2"/>
</dbReference>
<dbReference type="Proteomes" id="UP000694925">
    <property type="component" value="Unplaced"/>
</dbReference>
<evidence type="ECO:0000259" key="1">
    <source>
        <dbReference type="Pfam" id="PF16158"/>
    </source>
</evidence>